<evidence type="ECO:0000256" key="1">
    <source>
        <dbReference type="ARBA" id="ARBA00010641"/>
    </source>
</evidence>
<dbReference type="InterPro" id="IPR014284">
    <property type="entry name" value="RNA_pol_sigma-70_dom"/>
</dbReference>
<dbReference type="SUPFAM" id="SSF88659">
    <property type="entry name" value="Sigma3 and sigma4 domains of RNA polymerase sigma factors"/>
    <property type="match status" value="1"/>
</dbReference>
<name>A0A2T2YCB1_9BACT</name>
<evidence type="ECO:0000259" key="6">
    <source>
        <dbReference type="Pfam" id="PF08281"/>
    </source>
</evidence>
<feature type="domain" description="RNA polymerase sigma factor 70 region 4 type 2" evidence="6">
    <location>
        <begin position="129"/>
        <end position="173"/>
    </location>
</feature>
<keyword evidence="2" id="KW-0805">Transcription regulation</keyword>
<evidence type="ECO:0000313" key="8">
    <source>
        <dbReference type="Proteomes" id="UP000240357"/>
    </source>
</evidence>
<dbReference type="GO" id="GO:0006352">
    <property type="term" value="P:DNA-templated transcription initiation"/>
    <property type="evidence" value="ECO:0007669"/>
    <property type="project" value="InterPro"/>
</dbReference>
<dbReference type="RefSeq" id="WP_106927456.1">
    <property type="nucleotide sequence ID" value="NZ_PYFT01000001.1"/>
</dbReference>
<accession>A0A2T2YCB1</accession>
<keyword evidence="8" id="KW-1185">Reference proteome</keyword>
<dbReference type="GO" id="GO:0016987">
    <property type="term" value="F:sigma factor activity"/>
    <property type="evidence" value="ECO:0007669"/>
    <property type="project" value="UniProtKB-KW"/>
</dbReference>
<evidence type="ECO:0000313" key="7">
    <source>
        <dbReference type="EMBL" id="PSR53133.1"/>
    </source>
</evidence>
<dbReference type="Pfam" id="PF08281">
    <property type="entry name" value="Sigma70_r4_2"/>
    <property type="match status" value="1"/>
</dbReference>
<dbReference type="Proteomes" id="UP000240357">
    <property type="component" value="Unassembled WGS sequence"/>
</dbReference>
<feature type="domain" description="RNA polymerase sigma-70 region 2" evidence="5">
    <location>
        <begin position="26"/>
        <end position="94"/>
    </location>
</feature>
<dbReference type="InterPro" id="IPR013249">
    <property type="entry name" value="RNA_pol_sigma70_r4_t2"/>
</dbReference>
<dbReference type="InterPro" id="IPR007627">
    <property type="entry name" value="RNA_pol_sigma70_r2"/>
</dbReference>
<proteinExistence type="inferred from homology"/>
<evidence type="ECO:0000256" key="3">
    <source>
        <dbReference type="ARBA" id="ARBA00023082"/>
    </source>
</evidence>
<keyword evidence="3" id="KW-0731">Sigma factor</keyword>
<dbReference type="GO" id="GO:0003677">
    <property type="term" value="F:DNA binding"/>
    <property type="evidence" value="ECO:0007669"/>
    <property type="project" value="InterPro"/>
</dbReference>
<evidence type="ECO:0000256" key="2">
    <source>
        <dbReference type="ARBA" id="ARBA00023015"/>
    </source>
</evidence>
<dbReference type="AlphaFoldDB" id="A0A2T2YCB1"/>
<keyword evidence="4" id="KW-0804">Transcription</keyword>
<dbReference type="Gene3D" id="1.10.10.10">
    <property type="entry name" value="Winged helix-like DNA-binding domain superfamily/Winged helix DNA-binding domain"/>
    <property type="match status" value="1"/>
</dbReference>
<reference evidence="7 8" key="1">
    <citation type="submission" date="2018-03" db="EMBL/GenBank/DDBJ databases">
        <title>Adhaeribacter sp. HMF7605 Genome sequencing and assembly.</title>
        <authorList>
            <person name="Kang H."/>
            <person name="Kang J."/>
            <person name="Cha I."/>
            <person name="Kim H."/>
            <person name="Joh K."/>
        </authorList>
    </citation>
    <scope>NUCLEOTIDE SEQUENCE [LARGE SCALE GENOMIC DNA]</scope>
    <source>
        <strain evidence="7 8">HMF7605</strain>
    </source>
</reference>
<dbReference type="Pfam" id="PF04542">
    <property type="entry name" value="Sigma70_r2"/>
    <property type="match status" value="1"/>
</dbReference>
<dbReference type="PANTHER" id="PTHR43133:SF46">
    <property type="entry name" value="RNA POLYMERASE SIGMA-70 FACTOR ECF SUBFAMILY"/>
    <property type="match status" value="1"/>
</dbReference>
<dbReference type="OrthoDB" id="1524077at2"/>
<dbReference type="InterPro" id="IPR013325">
    <property type="entry name" value="RNA_pol_sigma_r2"/>
</dbReference>
<dbReference type="SUPFAM" id="SSF88946">
    <property type="entry name" value="Sigma2 domain of RNA polymerase sigma factors"/>
    <property type="match status" value="1"/>
</dbReference>
<dbReference type="PANTHER" id="PTHR43133">
    <property type="entry name" value="RNA POLYMERASE ECF-TYPE SIGMA FACTO"/>
    <property type="match status" value="1"/>
</dbReference>
<evidence type="ECO:0000259" key="5">
    <source>
        <dbReference type="Pfam" id="PF04542"/>
    </source>
</evidence>
<gene>
    <name evidence="7" type="ORF">AHMF7605_06115</name>
</gene>
<organism evidence="7 8">
    <name type="scientific">Adhaeribacter arboris</name>
    <dbReference type="NCBI Taxonomy" id="2072846"/>
    <lineage>
        <taxon>Bacteria</taxon>
        <taxon>Pseudomonadati</taxon>
        <taxon>Bacteroidota</taxon>
        <taxon>Cytophagia</taxon>
        <taxon>Cytophagales</taxon>
        <taxon>Hymenobacteraceae</taxon>
        <taxon>Adhaeribacter</taxon>
    </lineage>
</organism>
<sequence length="185" mass="21539">MKKPIYTDKELLELIAQDNKDAFQELFHLYYESLARSLLRYSRDPEQIKDWIQEISLKLWDQRATLHLAGIKNVKAYIIIVARNFVLRETSKKKQIKFISRDELNEADIADNQLEEKFAHLELIKGYAAALANLPPRTRDAFYLNREHGMTYSKVAEKMGTSVKTVEAQISSAISSLRRQLISFF</sequence>
<evidence type="ECO:0000256" key="4">
    <source>
        <dbReference type="ARBA" id="ARBA00023163"/>
    </source>
</evidence>
<evidence type="ECO:0008006" key="9">
    <source>
        <dbReference type="Google" id="ProtNLM"/>
    </source>
</evidence>
<protein>
    <recommendedName>
        <fullName evidence="9">RNA polymerase sigma-70 factor</fullName>
    </recommendedName>
</protein>
<dbReference type="InterPro" id="IPR036388">
    <property type="entry name" value="WH-like_DNA-bd_sf"/>
</dbReference>
<comment type="caution">
    <text evidence="7">The sequence shown here is derived from an EMBL/GenBank/DDBJ whole genome shotgun (WGS) entry which is preliminary data.</text>
</comment>
<comment type="similarity">
    <text evidence="1">Belongs to the sigma-70 factor family. ECF subfamily.</text>
</comment>
<dbReference type="InterPro" id="IPR013324">
    <property type="entry name" value="RNA_pol_sigma_r3/r4-like"/>
</dbReference>
<dbReference type="InterPro" id="IPR039425">
    <property type="entry name" value="RNA_pol_sigma-70-like"/>
</dbReference>
<dbReference type="NCBIfam" id="TIGR02937">
    <property type="entry name" value="sigma70-ECF"/>
    <property type="match status" value="1"/>
</dbReference>
<dbReference type="Gene3D" id="1.10.1740.10">
    <property type="match status" value="1"/>
</dbReference>
<dbReference type="EMBL" id="PYFT01000001">
    <property type="protein sequence ID" value="PSR53133.1"/>
    <property type="molecule type" value="Genomic_DNA"/>
</dbReference>